<protein>
    <submittedName>
        <fullName evidence="1">Uncharacterized protein</fullName>
    </submittedName>
</protein>
<dbReference type="AlphaFoldDB" id="A0A432ZH19"/>
<accession>A0A432ZH19</accession>
<name>A0A432ZH19_9GAMM</name>
<evidence type="ECO:0000313" key="1">
    <source>
        <dbReference type="EMBL" id="RUO77100.1"/>
    </source>
</evidence>
<proteinExistence type="predicted"/>
<organism evidence="1 2">
    <name type="scientific">Idiomarina seosinensis</name>
    <dbReference type="NCBI Taxonomy" id="281739"/>
    <lineage>
        <taxon>Bacteria</taxon>
        <taxon>Pseudomonadati</taxon>
        <taxon>Pseudomonadota</taxon>
        <taxon>Gammaproteobacteria</taxon>
        <taxon>Alteromonadales</taxon>
        <taxon>Idiomarinaceae</taxon>
        <taxon>Idiomarina</taxon>
    </lineage>
</organism>
<dbReference type="EMBL" id="PIQF01000001">
    <property type="protein sequence ID" value="RUO77100.1"/>
    <property type="molecule type" value="Genomic_DNA"/>
</dbReference>
<keyword evidence="2" id="KW-1185">Reference proteome</keyword>
<reference evidence="1 2" key="1">
    <citation type="journal article" date="2011" name="Front. Microbiol.">
        <title>Genomic signatures of strain selection and enhancement in Bacillus atrophaeus var. globigii, a historical biowarfare simulant.</title>
        <authorList>
            <person name="Gibbons H.S."/>
            <person name="Broomall S.M."/>
            <person name="McNew L.A."/>
            <person name="Daligault H."/>
            <person name="Chapman C."/>
            <person name="Bruce D."/>
            <person name="Karavis M."/>
            <person name="Krepps M."/>
            <person name="McGregor P.A."/>
            <person name="Hong C."/>
            <person name="Park K.H."/>
            <person name="Akmal A."/>
            <person name="Feldman A."/>
            <person name="Lin J.S."/>
            <person name="Chang W.E."/>
            <person name="Higgs B.W."/>
            <person name="Demirev P."/>
            <person name="Lindquist J."/>
            <person name="Liem A."/>
            <person name="Fochler E."/>
            <person name="Read T.D."/>
            <person name="Tapia R."/>
            <person name="Johnson S."/>
            <person name="Bishop-Lilly K.A."/>
            <person name="Detter C."/>
            <person name="Han C."/>
            <person name="Sozhamannan S."/>
            <person name="Rosenzweig C.N."/>
            <person name="Skowronski E.W."/>
        </authorList>
    </citation>
    <scope>NUCLEOTIDE SEQUENCE [LARGE SCALE GENOMIC DNA]</scope>
    <source>
        <strain evidence="1 2">CL-SP19</strain>
    </source>
</reference>
<dbReference type="Proteomes" id="UP000287908">
    <property type="component" value="Unassembled WGS sequence"/>
</dbReference>
<sequence>MCKYYVIAGIADNGIQTRFIHVDGCDKLKSSAMPMSLGELHSKLHALELARCTFHDAKLCPHCCIDNQFQNAHN</sequence>
<gene>
    <name evidence="1" type="ORF">CWI81_00940</name>
</gene>
<comment type="caution">
    <text evidence="1">The sequence shown here is derived from an EMBL/GenBank/DDBJ whole genome shotgun (WGS) entry which is preliminary data.</text>
</comment>
<evidence type="ECO:0000313" key="2">
    <source>
        <dbReference type="Proteomes" id="UP000287908"/>
    </source>
</evidence>